<keyword evidence="4" id="KW-1185">Reference proteome</keyword>
<comment type="caution">
    <text evidence="3">The sequence shown here is derived from an EMBL/GenBank/DDBJ whole genome shotgun (WGS) entry which is preliminary data.</text>
</comment>
<evidence type="ECO:0000256" key="1">
    <source>
        <dbReference type="SAM" id="MobiDB-lite"/>
    </source>
</evidence>
<feature type="transmembrane region" description="Helical" evidence="2">
    <location>
        <begin position="59"/>
        <end position="80"/>
    </location>
</feature>
<feature type="region of interest" description="Disordered" evidence="1">
    <location>
        <begin position="1"/>
        <end position="56"/>
    </location>
</feature>
<keyword evidence="2" id="KW-1133">Transmembrane helix</keyword>
<dbReference type="RefSeq" id="WP_344687357.1">
    <property type="nucleotide sequence ID" value="NZ_BAAAVV010000002.1"/>
</dbReference>
<evidence type="ECO:0000256" key="2">
    <source>
        <dbReference type="SAM" id="Phobius"/>
    </source>
</evidence>
<gene>
    <name evidence="3" type="ORF">GCM10010531_08800</name>
</gene>
<feature type="region of interest" description="Disordered" evidence="1">
    <location>
        <begin position="83"/>
        <end position="119"/>
    </location>
</feature>
<evidence type="ECO:0000313" key="3">
    <source>
        <dbReference type="EMBL" id="GAA3159632.1"/>
    </source>
</evidence>
<sequence>MSKPGWDPPDAGKPQLYDKAPPAWTGVPVERDPVSGRLLSGDPLGRGDKGRSARTPGKTALITGGAVAVVAAVVVAVVLFTGGNDPDPEPAAAAVTSEQTTTSAAPTTTTPPVETGPRDIPITMTLTAVTPPPGFGPDPAFGTVGDVLERTWTLTGPCDGSGGCTVVHCRAPGDCTPALQAESQGGGSYVSRTTNPVQWQAPECTGGTIDTTITFVVSGVGEALTLSGTWVETAPQVLYTGSDGRDCGVYLTELSFSSS</sequence>
<feature type="compositionally biased region" description="Low complexity" evidence="1">
    <location>
        <begin position="96"/>
        <end position="115"/>
    </location>
</feature>
<organism evidence="3 4">
    <name type="scientific">Blastococcus jejuensis</name>
    <dbReference type="NCBI Taxonomy" id="351224"/>
    <lineage>
        <taxon>Bacteria</taxon>
        <taxon>Bacillati</taxon>
        <taxon>Actinomycetota</taxon>
        <taxon>Actinomycetes</taxon>
        <taxon>Geodermatophilales</taxon>
        <taxon>Geodermatophilaceae</taxon>
        <taxon>Blastococcus</taxon>
    </lineage>
</organism>
<name>A0ABP6NWS3_9ACTN</name>
<keyword evidence="2" id="KW-0812">Transmembrane</keyword>
<dbReference type="EMBL" id="BAAAVV010000002">
    <property type="protein sequence ID" value="GAA3159632.1"/>
    <property type="molecule type" value="Genomic_DNA"/>
</dbReference>
<evidence type="ECO:0000313" key="4">
    <source>
        <dbReference type="Proteomes" id="UP001499924"/>
    </source>
</evidence>
<reference evidence="4" key="1">
    <citation type="journal article" date="2019" name="Int. J. Syst. Evol. Microbiol.">
        <title>The Global Catalogue of Microorganisms (GCM) 10K type strain sequencing project: providing services to taxonomists for standard genome sequencing and annotation.</title>
        <authorList>
            <consortium name="The Broad Institute Genomics Platform"/>
            <consortium name="The Broad Institute Genome Sequencing Center for Infectious Disease"/>
            <person name="Wu L."/>
            <person name="Ma J."/>
        </authorList>
    </citation>
    <scope>NUCLEOTIDE SEQUENCE [LARGE SCALE GENOMIC DNA]</scope>
    <source>
        <strain evidence="4">JCM 15614</strain>
    </source>
</reference>
<keyword evidence="2" id="KW-0472">Membrane</keyword>
<dbReference type="Proteomes" id="UP001499924">
    <property type="component" value="Unassembled WGS sequence"/>
</dbReference>
<proteinExistence type="predicted"/>
<protein>
    <submittedName>
        <fullName evidence="3">Uncharacterized protein</fullName>
    </submittedName>
</protein>
<accession>A0ABP6NWS3</accession>